<organism evidence="2 3">
    <name type="scientific">Streptomyces kaniharaensis</name>
    <dbReference type="NCBI Taxonomy" id="212423"/>
    <lineage>
        <taxon>Bacteria</taxon>
        <taxon>Bacillati</taxon>
        <taxon>Actinomycetota</taxon>
        <taxon>Actinomycetes</taxon>
        <taxon>Kitasatosporales</taxon>
        <taxon>Streptomycetaceae</taxon>
        <taxon>Streptomyces</taxon>
    </lineage>
</organism>
<reference evidence="2 3" key="1">
    <citation type="submission" date="2019-09" db="EMBL/GenBank/DDBJ databases">
        <title>Genome Sequences of Streptomyces kaniharaensis ATCC 21070.</title>
        <authorList>
            <person name="Zhu W."/>
            <person name="De Crecy-Lagard V."/>
            <person name="Richards N.G."/>
        </authorList>
    </citation>
    <scope>NUCLEOTIDE SEQUENCE [LARGE SCALE GENOMIC DNA]</scope>
    <source>
        <strain evidence="2 3">SF-557</strain>
    </source>
</reference>
<proteinExistence type="predicted"/>
<protein>
    <submittedName>
        <fullName evidence="2">DUF1648 domain-containing protein</fullName>
    </submittedName>
</protein>
<evidence type="ECO:0000313" key="2">
    <source>
        <dbReference type="EMBL" id="MQS15896.1"/>
    </source>
</evidence>
<keyword evidence="1" id="KW-0472">Membrane</keyword>
<feature type="transmembrane region" description="Helical" evidence="1">
    <location>
        <begin position="54"/>
        <end position="77"/>
    </location>
</feature>
<name>A0A6N7KW71_9ACTN</name>
<keyword evidence="3" id="KW-1185">Reference proteome</keyword>
<comment type="caution">
    <text evidence="2">The sequence shown here is derived from an EMBL/GenBank/DDBJ whole genome shotgun (WGS) entry which is preliminary data.</text>
</comment>
<gene>
    <name evidence="2" type="ORF">F7Q99_27465</name>
</gene>
<feature type="transmembrane region" description="Helical" evidence="1">
    <location>
        <begin position="126"/>
        <end position="145"/>
    </location>
</feature>
<accession>A0A6N7KW71</accession>
<dbReference type="EMBL" id="WBOF01000001">
    <property type="protein sequence ID" value="MQS15896.1"/>
    <property type="molecule type" value="Genomic_DNA"/>
</dbReference>
<evidence type="ECO:0000313" key="3">
    <source>
        <dbReference type="Proteomes" id="UP000450000"/>
    </source>
</evidence>
<sequence length="327" mass="33736">MGRSANEARRGGRWAAAAWSAGVSALLVGLPWLARHRMPDQVATHWSGSHPDDSMTLTAAALFPAGVWLLVVLGAAVAHRFPGGRASGVPGTLLASGGVLLTGAQASIVHSNLDRSRWQDAAPVDVWVVAIVVGAAVAGLLAWFATRRPGTAAGSQPRGPVMTIPAGEQLIWLSRTSNPWLQLLAAVLGTGAAGTALPAATGLTGLNWPLLVPLALMAPAVLACSSVQARVTATGLDIGFGPFGWPKRHWSPTDIESARAEDRTPAQAGGWGYRVNGLGTTVMLRRGACLVVRTHQGAEFAVSVDDAERGAALLNSLTAKASETPTT</sequence>
<keyword evidence="1" id="KW-1133">Transmembrane helix</keyword>
<evidence type="ECO:0000256" key="1">
    <source>
        <dbReference type="SAM" id="Phobius"/>
    </source>
</evidence>
<feature type="transmembrane region" description="Helical" evidence="1">
    <location>
        <begin position="12"/>
        <end position="34"/>
    </location>
</feature>
<keyword evidence="1" id="KW-0812">Transmembrane</keyword>
<dbReference type="AlphaFoldDB" id="A0A6N7KW71"/>
<dbReference type="Proteomes" id="UP000450000">
    <property type="component" value="Unassembled WGS sequence"/>
</dbReference>
<feature type="transmembrane region" description="Helical" evidence="1">
    <location>
        <begin position="206"/>
        <end position="224"/>
    </location>
</feature>
<feature type="transmembrane region" description="Helical" evidence="1">
    <location>
        <begin position="89"/>
        <end position="106"/>
    </location>
</feature>
<feature type="transmembrane region" description="Helical" evidence="1">
    <location>
        <begin position="180"/>
        <end position="200"/>
    </location>
</feature>